<comment type="caution">
    <text evidence="7">The sequence shown here is derived from an EMBL/GenBank/DDBJ whole genome shotgun (WGS) entry which is preliminary data.</text>
</comment>
<keyword evidence="4 7" id="KW-0378">Hydrolase</keyword>
<protein>
    <submittedName>
        <fullName evidence="7">Exodeoxyribonuclease III</fullName>
        <ecNumber evidence="7">3.1.11.2</ecNumber>
    </submittedName>
</protein>
<dbReference type="PROSITE" id="PS00726">
    <property type="entry name" value="AP_NUCLEASE_F1_1"/>
    <property type="match status" value="1"/>
</dbReference>
<gene>
    <name evidence="7" type="primary">xth</name>
    <name evidence="7" type="ORF">JK636_05920</name>
</gene>
<dbReference type="GO" id="GO:0008311">
    <property type="term" value="F:double-stranded DNA 3'-5' DNA exonuclease activity"/>
    <property type="evidence" value="ECO:0007669"/>
    <property type="project" value="UniProtKB-EC"/>
</dbReference>
<dbReference type="Pfam" id="PF03372">
    <property type="entry name" value="Exo_endo_phos"/>
    <property type="match status" value="1"/>
</dbReference>
<dbReference type="Proteomes" id="UP000632377">
    <property type="component" value="Unassembled WGS sequence"/>
</dbReference>
<feature type="domain" description="Endonuclease/exonuclease/phosphatase" evidence="6">
    <location>
        <begin position="5"/>
        <end position="245"/>
    </location>
</feature>
<dbReference type="RefSeq" id="WP_202747893.1">
    <property type="nucleotide sequence ID" value="NZ_JAESWC010000002.1"/>
</dbReference>
<dbReference type="EC" id="3.1.11.2" evidence="7"/>
<accession>A0ABS1T840</accession>
<sequence>MRIYSWNVNGLRAVMKKGFLEWIKADNPDILCIQETKLQEDKLEDSFTNIEGYYSYFSFAEKKGYSGVATYTKMKPLSVKHGIGIEKFDSEGRILETEFETFTLLNIYFPNGQMNEDRLSYKMEFYDALLEYCNSLVSEGKKLIICGDYNTAHTEMDIKNAKANEKNSGFLPVERAWLDKFIKIGYTDSFRYINPDKIQYSWWSYMFKARERNVGWRIDYHFVSNNLLPYVSDAKILNEVTGSDHCPVVIEIKDQL</sequence>
<evidence type="ECO:0000256" key="4">
    <source>
        <dbReference type="ARBA" id="ARBA00022801"/>
    </source>
</evidence>
<evidence type="ECO:0000259" key="6">
    <source>
        <dbReference type="Pfam" id="PF03372"/>
    </source>
</evidence>
<dbReference type="CDD" id="cd09085">
    <property type="entry name" value="Mth212-like_AP-endo"/>
    <property type="match status" value="1"/>
</dbReference>
<dbReference type="InterPro" id="IPR005135">
    <property type="entry name" value="Endo/exonuclease/phosphatase"/>
</dbReference>
<dbReference type="EMBL" id="JAESWC010000002">
    <property type="protein sequence ID" value="MBL4935292.1"/>
    <property type="molecule type" value="Genomic_DNA"/>
</dbReference>
<dbReference type="InterPro" id="IPR020847">
    <property type="entry name" value="AP_endonuclease_F1_BS"/>
</dbReference>
<comment type="similarity">
    <text evidence="2">Belongs to the DNA repair enzymes AP/ExoA family.</text>
</comment>
<evidence type="ECO:0000256" key="5">
    <source>
        <dbReference type="ARBA" id="ARBA00022842"/>
    </source>
</evidence>
<keyword evidence="3" id="KW-0479">Metal-binding</keyword>
<evidence type="ECO:0000256" key="1">
    <source>
        <dbReference type="ARBA" id="ARBA00001946"/>
    </source>
</evidence>
<dbReference type="PANTHER" id="PTHR22748">
    <property type="entry name" value="AP ENDONUCLEASE"/>
    <property type="match status" value="1"/>
</dbReference>
<reference evidence="7 8" key="1">
    <citation type="submission" date="2021-01" db="EMBL/GenBank/DDBJ databases">
        <title>Genome public.</title>
        <authorList>
            <person name="Liu C."/>
            <person name="Sun Q."/>
        </authorList>
    </citation>
    <scope>NUCLEOTIDE SEQUENCE [LARGE SCALE GENOMIC DNA]</scope>
    <source>
        <strain evidence="7 8">YIM B02515</strain>
    </source>
</reference>
<organism evidence="7 8">
    <name type="scientific">Clostridium rhizosphaerae</name>
    <dbReference type="NCBI Taxonomy" id="2803861"/>
    <lineage>
        <taxon>Bacteria</taxon>
        <taxon>Bacillati</taxon>
        <taxon>Bacillota</taxon>
        <taxon>Clostridia</taxon>
        <taxon>Eubacteriales</taxon>
        <taxon>Clostridiaceae</taxon>
        <taxon>Clostridium</taxon>
    </lineage>
</organism>
<dbReference type="InterPro" id="IPR036691">
    <property type="entry name" value="Endo/exonu/phosph_ase_sf"/>
</dbReference>
<evidence type="ECO:0000313" key="7">
    <source>
        <dbReference type="EMBL" id="MBL4935292.1"/>
    </source>
</evidence>
<dbReference type="Gene3D" id="3.60.10.10">
    <property type="entry name" value="Endonuclease/exonuclease/phosphatase"/>
    <property type="match status" value="1"/>
</dbReference>
<dbReference type="NCBIfam" id="TIGR00633">
    <property type="entry name" value="xth"/>
    <property type="match status" value="1"/>
</dbReference>
<evidence type="ECO:0000313" key="8">
    <source>
        <dbReference type="Proteomes" id="UP000632377"/>
    </source>
</evidence>
<dbReference type="SUPFAM" id="SSF56219">
    <property type="entry name" value="DNase I-like"/>
    <property type="match status" value="1"/>
</dbReference>
<comment type="cofactor">
    <cofactor evidence="1">
        <name>Mg(2+)</name>
        <dbReference type="ChEBI" id="CHEBI:18420"/>
    </cofactor>
</comment>
<keyword evidence="8" id="KW-1185">Reference proteome</keyword>
<dbReference type="NCBIfam" id="TIGR00195">
    <property type="entry name" value="exoDNase_III"/>
    <property type="match status" value="1"/>
</dbReference>
<dbReference type="PROSITE" id="PS51435">
    <property type="entry name" value="AP_NUCLEASE_F1_4"/>
    <property type="match status" value="1"/>
</dbReference>
<keyword evidence="5" id="KW-0460">Magnesium</keyword>
<proteinExistence type="inferred from homology"/>
<evidence type="ECO:0000256" key="2">
    <source>
        <dbReference type="ARBA" id="ARBA00007092"/>
    </source>
</evidence>
<name>A0ABS1T840_9CLOT</name>
<evidence type="ECO:0000256" key="3">
    <source>
        <dbReference type="ARBA" id="ARBA00022723"/>
    </source>
</evidence>
<dbReference type="InterPro" id="IPR004808">
    <property type="entry name" value="AP_endonuc_1"/>
</dbReference>
<dbReference type="PANTHER" id="PTHR22748:SF6">
    <property type="entry name" value="DNA-(APURINIC OR APYRIMIDINIC SITE) ENDONUCLEASE"/>
    <property type="match status" value="1"/>
</dbReference>